<dbReference type="EMBL" id="BFAD01000004">
    <property type="protein sequence ID" value="GBE81684.1"/>
    <property type="molecule type" value="Genomic_DNA"/>
</dbReference>
<dbReference type="OrthoDB" id="2637024at2759"/>
<dbReference type="AlphaFoldDB" id="A0A401GHK4"/>
<dbReference type="RefSeq" id="XP_027612597.1">
    <property type="nucleotide sequence ID" value="XM_027756796.1"/>
</dbReference>
<organism evidence="1 2">
    <name type="scientific">Sparassis crispa</name>
    <dbReference type="NCBI Taxonomy" id="139825"/>
    <lineage>
        <taxon>Eukaryota</taxon>
        <taxon>Fungi</taxon>
        <taxon>Dikarya</taxon>
        <taxon>Basidiomycota</taxon>
        <taxon>Agaricomycotina</taxon>
        <taxon>Agaricomycetes</taxon>
        <taxon>Polyporales</taxon>
        <taxon>Sparassidaceae</taxon>
        <taxon>Sparassis</taxon>
    </lineage>
</organism>
<gene>
    <name evidence="1" type="ORF">SCP_0400550</name>
</gene>
<keyword evidence="2" id="KW-1185">Reference proteome</keyword>
<protein>
    <submittedName>
        <fullName evidence="1">Uncharacterized protein</fullName>
    </submittedName>
</protein>
<sequence length="210" mass="23648">MAAVASFELAGSLAKSSGPVRRFTTCLLQSLIRPYNEQAVGVNAEFVFPSFHSTSSLSLFPQLPCASFFVCPFMRRLEPPYPSFTLVMSLLEGDVLRAPTYHDWYHANTTSPSCRECQDRLMKTVDYRYTEEPVFEEPPSMTLHPQRVGDDILDCDVSMLDLNSSVRREVAVNVRRGDSAKVPVIIQTVVLAFKRSYRALRSRNPAHGDH</sequence>
<dbReference type="Proteomes" id="UP000287166">
    <property type="component" value="Unassembled WGS sequence"/>
</dbReference>
<name>A0A401GHK4_9APHY</name>
<accession>A0A401GHK4</accession>
<dbReference type="GeneID" id="38778601"/>
<evidence type="ECO:0000313" key="2">
    <source>
        <dbReference type="Proteomes" id="UP000287166"/>
    </source>
</evidence>
<dbReference type="InParanoid" id="A0A401GHK4"/>
<proteinExistence type="predicted"/>
<reference evidence="1 2" key="1">
    <citation type="journal article" date="2018" name="Sci. Rep.">
        <title>Genome sequence of the cauliflower mushroom Sparassis crispa (Hanabiratake) and its association with beneficial usage.</title>
        <authorList>
            <person name="Kiyama R."/>
            <person name="Furutani Y."/>
            <person name="Kawaguchi K."/>
            <person name="Nakanishi T."/>
        </authorList>
    </citation>
    <scope>NUCLEOTIDE SEQUENCE [LARGE SCALE GENOMIC DNA]</scope>
</reference>
<evidence type="ECO:0000313" key="1">
    <source>
        <dbReference type="EMBL" id="GBE81684.1"/>
    </source>
</evidence>
<comment type="caution">
    <text evidence="1">The sequence shown here is derived from an EMBL/GenBank/DDBJ whole genome shotgun (WGS) entry which is preliminary data.</text>
</comment>